<name>A0ABQ4PB11_9GAMM</name>
<dbReference type="RefSeq" id="WP_119977343.1">
    <property type="nucleotide sequence ID" value="NZ_BPFB01000010.1"/>
</dbReference>
<dbReference type="EMBL" id="BPFB01000010">
    <property type="protein sequence ID" value="GIU44686.1"/>
    <property type="molecule type" value="Genomic_DNA"/>
</dbReference>
<protein>
    <recommendedName>
        <fullName evidence="4">DUF4124 domain-containing protein</fullName>
    </recommendedName>
</protein>
<gene>
    <name evidence="2" type="ORF">TUM4630_10960</name>
</gene>
<comment type="caution">
    <text evidence="2">The sequence shown here is derived from an EMBL/GenBank/DDBJ whole genome shotgun (WGS) entry which is preliminary data.</text>
</comment>
<feature type="chain" id="PRO_5047243478" description="DUF4124 domain-containing protein" evidence="1">
    <location>
        <begin position="20"/>
        <end position="178"/>
    </location>
</feature>
<keyword evidence="3" id="KW-1185">Reference proteome</keyword>
<dbReference type="Proteomes" id="UP000761574">
    <property type="component" value="Unassembled WGS sequence"/>
</dbReference>
<evidence type="ECO:0000313" key="3">
    <source>
        <dbReference type="Proteomes" id="UP000761574"/>
    </source>
</evidence>
<accession>A0ABQ4PB11</accession>
<sequence length="178" mass="20174">MEKLLFVAVSLALALPAHATSIYKCVKGDKIVFSQISCPKDFNQHQVTYQLGITTETSSEANENARDPLQALLNQSSISKEKLLQLIDSELYRLKQENSYYDILRTSERQKIDRKRYWQKQAKDDPEFVAQLQEMNNHFDGLININLASIKLLTQHQTQIEAESAEQSSSQAAASSLP</sequence>
<evidence type="ECO:0000256" key="1">
    <source>
        <dbReference type="SAM" id="SignalP"/>
    </source>
</evidence>
<feature type="signal peptide" evidence="1">
    <location>
        <begin position="1"/>
        <end position="19"/>
    </location>
</feature>
<organism evidence="2 3">
    <name type="scientific">Shewanella algidipiscicola</name>
    <dbReference type="NCBI Taxonomy" id="614070"/>
    <lineage>
        <taxon>Bacteria</taxon>
        <taxon>Pseudomonadati</taxon>
        <taxon>Pseudomonadota</taxon>
        <taxon>Gammaproteobacteria</taxon>
        <taxon>Alteromonadales</taxon>
        <taxon>Shewanellaceae</taxon>
        <taxon>Shewanella</taxon>
    </lineage>
</organism>
<reference evidence="2 3" key="1">
    <citation type="submission" date="2021-05" db="EMBL/GenBank/DDBJ databases">
        <title>Molecular characterization for Shewanella algae harboring chromosomal blaOXA-55-like strains isolated from clinical and environment sample.</title>
        <authorList>
            <person name="Ohama Y."/>
            <person name="Aoki K."/>
            <person name="Harada S."/>
            <person name="Moriya K."/>
            <person name="Ishii Y."/>
            <person name="Tateda K."/>
        </authorList>
    </citation>
    <scope>NUCLEOTIDE SEQUENCE [LARGE SCALE GENOMIC DNA]</scope>
    <source>
        <strain evidence="2 3">LMG 23746</strain>
    </source>
</reference>
<keyword evidence="1" id="KW-0732">Signal</keyword>
<evidence type="ECO:0000313" key="2">
    <source>
        <dbReference type="EMBL" id="GIU44686.1"/>
    </source>
</evidence>
<proteinExistence type="predicted"/>
<evidence type="ECO:0008006" key="4">
    <source>
        <dbReference type="Google" id="ProtNLM"/>
    </source>
</evidence>